<reference evidence="1 2" key="1">
    <citation type="journal article" date="2019" name="Sci. Rep.">
        <title>Differences in resource use lead to coexistence of seed-transmitted microbial populations.</title>
        <authorList>
            <person name="Torres-Cortes G."/>
            <person name="Garcia B.J."/>
            <person name="Compant S."/>
            <person name="Rezki S."/>
            <person name="Jones P."/>
            <person name="Preveaux A."/>
            <person name="Briand M."/>
            <person name="Roulet A."/>
            <person name="Bouchez O."/>
            <person name="Jacobson D."/>
            <person name="Barret M."/>
        </authorList>
    </citation>
    <scope>NUCLEOTIDE SEQUENCE [LARGE SCALE GENOMIC DNA]</scope>
    <source>
        <strain evidence="1 2">CFBP13511</strain>
    </source>
</reference>
<evidence type="ECO:0000313" key="2">
    <source>
        <dbReference type="Proteomes" id="UP000306393"/>
    </source>
</evidence>
<comment type="caution">
    <text evidence="1">The sequence shown here is derived from an EMBL/GenBank/DDBJ whole genome shotgun (WGS) entry which is preliminary data.</text>
</comment>
<accession>A0A4U3ETL0</accession>
<organism evidence="1 2">
    <name type="scientific">Erwinia persicina</name>
    <dbReference type="NCBI Taxonomy" id="55211"/>
    <lineage>
        <taxon>Bacteria</taxon>
        <taxon>Pseudomonadati</taxon>
        <taxon>Pseudomonadota</taxon>
        <taxon>Gammaproteobacteria</taxon>
        <taxon>Enterobacterales</taxon>
        <taxon>Erwiniaceae</taxon>
        <taxon>Erwinia</taxon>
    </lineage>
</organism>
<dbReference type="EMBL" id="QGAC01000041">
    <property type="protein sequence ID" value="TKJ83106.1"/>
    <property type="molecule type" value="Genomic_DNA"/>
</dbReference>
<evidence type="ECO:0000313" key="1">
    <source>
        <dbReference type="EMBL" id="TKJ83106.1"/>
    </source>
</evidence>
<proteinExistence type="predicted"/>
<dbReference type="AlphaFoldDB" id="A0A4U3ETL0"/>
<protein>
    <submittedName>
        <fullName evidence="1">Uncharacterized protein</fullName>
    </submittedName>
</protein>
<gene>
    <name evidence="1" type="ORF">EpCFBP13511_23280</name>
</gene>
<dbReference type="Proteomes" id="UP000306393">
    <property type="component" value="Unassembled WGS sequence"/>
</dbReference>
<sequence>MVSFSNADGAHYDSVNSQGTVQSKTLQMDVKIPLQPSSFDLLQMGALLGAHELIEQNKLYYYQ</sequence>
<name>A0A4U3ETL0_9GAMM</name>